<dbReference type="AlphaFoldDB" id="A0A918JXH5"/>
<dbReference type="PANTHER" id="PTHR23132:SF0">
    <property type="entry name" value="D-ALANINE-D-ALANINE LIGASE FAMILY"/>
    <property type="match status" value="1"/>
</dbReference>
<reference evidence="5 6" key="1">
    <citation type="journal article" date="2014" name="Int. J. Syst. Evol. Microbiol.">
        <title>Complete genome sequence of Corynebacterium casei LMG S-19264T (=DSM 44701T), isolated from a smear-ripened cheese.</title>
        <authorList>
            <consortium name="US DOE Joint Genome Institute (JGI-PGF)"/>
            <person name="Walter F."/>
            <person name="Albersmeier A."/>
            <person name="Kalinowski J."/>
            <person name="Ruckert C."/>
        </authorList>
    </citation>
    <scope>NUCLEOTIDE SEQUENCE [LARGE SCALE GENOMIC DNA]</scope>
    <source>
        <strain evidence="5 6">KCTC 12285</strain>
    </source>
</reference>
<dbReference type="PANTHER" id="PTHR23132">
    <property type="entry name" value="D-ALANINE--D-ALANINE LIGASE"/>
    <property type="match status" value="1"/>
</dbReference>
<keyword evidence="3" id="KW-0547">Nucleotide-binding</keyword>
<dbReference type="RefSeq" id="WP_027412986.1">
    <property type="nucleotide sequence ID" value="NZ_BMWS01000025.1"/>
</dbReference>
<accession>A0A918JXH5</accession>
<dbReference type="InterPro" id="IPR011761">
    <property type="entry name" value="ATP-grasp"/>
</dbReference>
<dbReference type="EMBL" id="BMWS01000025">
    <property type="protein sequence ID" value="GGX28002.1"/>
    <property type="molecule type" value="Genomic_DNA"/>
</dbReference>
<dbReference type="GO" id="GO:0046872">
    <property type="term" value="F:metal ion binding"/>
    <property type="evidence" value="ECO:0007669"/>
    <property type="project" value="InterPro"/>
</dbReference>
<dbReference type="GO" id="GO:0008716">
    <property type="term" value="F:D-alanine-D-alanine ligase activity"/>
    <property type="evidence" value="ECO:0007669"/>
    <property type="project" value="InterPro"/>
</dbReference>
<evidence type="ECO:0000259" key="4">
    <source>
        <dbReference type="PROSITE" id="PS50975"/>
    </source>
</evidence>
<keyword evidence="6" id="KW-1185">Reference proteome</keyword>
<evidence type="ECO:0000256" key="2">
    <source>
        <dbReference type="ARBA" id="ARBA00022598"/>
    </source>
</evidence>
<evidence type="ECO:0000256" key="1">
    <source>
        <dbReference type="ARBA" id="ARBA00010871"/>
    </source>
</evidence>
<evidence type="ECO:0000313" key="6">
    <source>
        <dbReference type="Proteomes" id="UP000601108"/>
    </source>
</evidence>
<keyword evidence="2" id="KW-0436">Ligase</keyword>
<protein>
    <recommendedName>
        <fullName evidence="4">ATP-grasp domain-containing protein</fullName>
    </recommendedName>
</protein>
<comment type="similarity">
    <text evidence="1">Belongs to the D-alanine--D-alanine ligase family.</text>
</comment>
<dbReference type="Pfam" id="PF07478">
    <property type="entry name" value="Dala_Dala_lig_C"/>
    <property type="match status" value="1"/>
</dbReference>
<name>A0A918JXH5_9FLAO</name>
<dbReference type="SUPFAM" id="SSF56059">
    <property type="entry name" value="Glutathione synthetase ATP-binding domain-like"/>
    <property type="match status" value="1"/>
</dbReference>
<dbReference type="Gene3D" id="3.30.470.20">
    <property type="entry name" value="ATP-grasp fold, B domain"/>
    <property type="match status" value="1"/>
</dbReference>
<comment type="caution">
    <text evidence="5">The sequence shown here is derived from an EMBL/GenBank/DDBJ whole genome shotgun (WGS) entry which is preliminary data.</text>
</comment>
<organism evidence="5 6">
    <name type="scientific">Aquimarina muelleri</name>
    <dbReference type="NCBI Taxonomy" id="279356"/>
    <lineage>
        <taxon>Bacteria</taxon>
        <taxon>Pseudomonadati</taxon>
        <taxon>Bacteroidota</taxon>
        <taxon>Flavobacteriia</taxon>
        <taxon>Flavobacteriales</taxon>
        <taxon>Flavobacteriaceae</taxon>
        <taxon>Aquimarina</taxon>
    </lineage>
</organism>
<sequence>MKILIISSKDHWTHGWFTSTSDLITAVNVLQKAGIEVITTEVENLTQLETTLDNVSSDTLIWANAYFVNNGNNKVVWLNEYIENRKLPFVGSDSKTLQNVLRKDFCQSILAENQLPIPYFTIITRKNIEEIDTLISKRQDSQYPLVLKPTAESGSIGVCLAKNIQEVKKYSLEILKEFPNSEVIIEDFLPSDDITCGFIQIGNDVLLLPTAYIVKSVPGKNNILGRKERLRSWDNNDKIQPYISDKAILNQLKANIAPIATALDIRGITRIDGRLDRNGILRFFDINGLPALCFPDGVMVKQCLTCFPNYPEMEVFEGLIHTIVFNALLQYGMEVPEIMRKHNLFTMDSDIIIRSKIDQYIDTI</sequence>
<gene>
    <name evidence="5" type="ORF">GCM10007384_31550</name>
</gene>
<feature type="domain" description="ATP-grasp" evidence="4">
    <location>
        <begin position="107"/>
        <end position="324"/>
    </location>
</feature>
<dbReference type="InterPro" id="IPR011095">
    <property type="entry name" value="Dala_Dala_lig_C"/>
</dbReference>
<dbReference type="Gene3D" id="3.30.1490.20">
    <property type="entry name" value="ATP-grasp fold, A domain"/>
    <property type="match status" value="1"/>
</dbReference>
<dbReference type="GO" id="GO:0005524">
    <property type="term" value="F:ATP binding"/>
    <property type="evidence" value="ECO:0007669"/>
    <property type="project" value="UniProtKB-UniRule"/>
</dbReference>
<dbReference type="PROSITE" id="PS50975">
    <property type="entry name" value="ATP_GRASP"/>
    <property type="match status" value="1"/>
</dbReference>
<proteinExistence type="inferred from homology"/>
<dbReference type="Proteomes" id="UP000601108">
    <property type="component" value="Unassembled WGS sequence"/>
</dbReference>
<evidence type="ECO:0000256" key="3">
    <source>
        <dbReference type="PROSITE-ProRule" id="PRU00409"/>
    </source>
</evidence>
<evidence type="ECO:0000313" key="5">
    <source>
        <dbReference type="EMBL" id="GGX28002.1"/>
    </source>
</evidence>
<keyword evidence="3" id="KW-0067">ATP-binding</keyword>
<dbReference type="InterPro" id="IPR013815">
    <property type="entry name" value="ATP_grasp_subdomain_1"/>
</dbReference>